<evidence type="ECO:0000313" key="1">
    <source>
        <dbReference type="EMBL" id="MFD2790909.1"/>
    </source>
</evidence>
<sequence>MKYFLLLLVIGNIPTLIAQKQVTKTIESANISQVHIDSRNCFSVQLETVDAPGISVLAAMEGEYMTDLMLNLRQEDSVLWIGTGLQPNFINPNDKLSAHKVISISLIISIPKKLQVVVNGNSSNLEVSGTYKSLKITLNDGECYLGKVMGVVDVFTQSGGIKVLTTGAEIDAITKYGQFMSDFIPKGESHFSLNSVTGHITIRKTE</sequence>
<proteinExistence type="predicted"/>
<protein>
    <recommendedName>
        <fullName evidence="3">Auto-transporter adhesin head GIN domain-containing protein</fullName>
    </recommendedName>
</protein>
<reference evidence="2" key="1">
    <citation type="journal article" date="2019" name="Int. J. Syst. Evol. Microbiol.">
        <title>The Global Catalogue of Microorganisms (GCM) 10K type strain sequencing project: providing services to taxonomists for standard genome sequencing and annotation.</title>
        <authorList>
            <consortium name="The Broad Institute Genomics Platform"/>
            <consortium name="The Broad Institute Genome Sequencing Center for Infectious Disease"/>
            <person name="Wu L."/>
            <person name="Ma J."/>
        </authorList>
    </citation>
    <scope>NUCLEOTIDE SEQUENCE [LARGE SCALE GENOMIC DNA]</scope>
    <source>
        <strain evidence="2">KCTC 52924</strain>
    </source>
</reference>
<dbReference type="Proteomes" id="UP001597532">
    <property type="component" value="Unassembled WGS sequence"/>
</dbReference>
<keyword evidence="2" id="KW-1185">Reference proteome</keyword>
<accession>A0ABW5VIE0</accession>
<dbReference type="RefSeq" id="WP_251806118.1">
    <property type="nucleotide sequence ID" value="NZ_CP166679.1"/>
</dbReference>
<gene>
    <name evidence="1" type="ORF">ACFS1K_14130</name>
</gene>
<dbReference type="EMBL" id="JBHUOK010000032">
    <property type="protein sequence ID" value="MFD2790909.1"/>
    <property type="molecule type" value="Genomic_DNA"/>
</dbReference>
<evidence type="ECO:0000313" key="2">
    <source>
        <dbReference type="Proteomes" id="UP001597532"/>
    </source>
</evidence>
<evidence type="ECO:0008006" key="3">
    <source>
        <dbReference type="Google" id="ProtNLM"/>
    </source>
</evidence>
<comment type="caution">
    <text evidence="1">The sequence shown here is derived from an EMBL/GenBank/DDBJ whole genome shotgun (WGS) entry which is preliminary data.</text>
</comment>
<name>A0ABW5VIE0_9FLAO</name>
<organism evidence="1 2">
    <name type="scientific">Arenibacter antarcticus</name>
    <dbReference type="NCBI Taxonomy" id="2040469"/>
    <lineage>
        <taxon>Bacteria</taxon>
        <taxon>Pseudomonadati</taxon>
        <taxon>Bacteroidota</taxon>
        <taxon>Flavobacteriia</taxon>
        <taxon>Flavobacteriales</taxon>
        <taxon>Flavobacteriaceae</taxon>
        <taxon>Arenibacter</taxon>
    </lineage>
</organism>